<evidence type="ECO:0000256" key="1">
    <source>
        <dbReference type="ARBA" id="ARBA00022630"/>
    </source>
</evidence>
<evidence type="ECO:0000256" key="2">
    <source>
        <dbReference type="ARBA" id="ARBA00022643"/>
    </source>
</evidence>
<gene>
    <name evidence="6" type="ORF">ACFFQA_08775</name>
</gene>
<dbReference type="Gene3D" id="3.20.20.30">
    <property type="entry name" value="Luciferase-like domain"/>
    <property type="match status" value="1"/>
</dbReference>
<dbReference type="InterPro" id="IPR036661">
    <property type="entry name" value="Luciferase-like_sf"/>
</dbReference>
<dbReference type="EC" id="1.-.-.-" evidence="6"/>
<accession>A0ABV5ZT12</accession>
<evidence type="ECO:0000256" key="3">
    <source>
        <dbReference type="ARBA" id="ARBA00023002"/>
    </source>
</evidence>
<sequence length="288" mass="30708">MKVGVALANGGARVDGGDLVRLAVRAEEAGLDSVWVMDRWLRPHAAVDMPGVPVPVVMPAESYATVFDPIELLTFIAARTSRILLGTSAINVLYHPPVLLARRLATLDQLSGGRVIAGVTSGWMAEEFAVAGVPREHRGGGLDDHLAAMRAVWGPNPVRHEGSHYSIATSDIGPKPFQDRRIPLFVGFTTEAGARRAARIGDGIHPYRNDVDGLAADLAKVRDSGKPVVLRTDVGAGIFSADPASWGEDLLRLAGLGVDHVFVQLDADADARLDLLGEALRAFRPVDQ</sequence>
<dbReference type="PANTHER" id="PTHR42847">
    <property type="entry name" value="ALKANESULFONATE MONOOXYGENASE"/>
    <property type="match status" value="1"/>
</dbReference>
<dbReference type="InterPro" id="IPR011251">
    <property type="entry name" value="Luciferase-like_dom"/>
</dbReference>
<name>A0ABV5ZT12_9PSEU</name>
<keyword evidence="1" id="KW-0285">Flavoprotein</keyword>
<dbReference type="InterPro" id="IPR019921">
    <property type="entry name" value="Lucif-like_OxRdtase_Rv2161c"/>
</dbReference>
<proteinExistence type="predicted"/>
<feature type="domain" description="Luciferase-like" evidence="5">
    <location>
        <begin position="15"/>
        <end position="223"/>
    </location>
</feature>
<keyword evidence="3 6" id="KW-0560">Oxidoreductase</keyword>
<keyword evidence="7" id="KW-1185">Reference proteome</keyword>
<evidence type="ECO:0000313" key="7">
    <source>
        <dbReference type="Proteomes" id="UP001589693"/>
    </source>
</evidence>
<dbReference type="InterPro" id="IPR050172">
    <property type="entry name" value="SsuD_RutA_monooxygenase"/>
</dbReference>
<evidence type="ECO:0000256" key="4">
    <source>
        <dbReference type="ARBA" id="ARBA00023033"/>
    </source>
</evidence>
<dbReference type="NCBIfam" id="TIGR03619">
    <property type="entry name" value="F420_Rv2161c"/>
    <property type="match status" value="1"/>
</dbReference>
<protein>
    <submittedName>
        <fullName evidence="6">TIGR03619 family F420-dependent LLM class oxidoreductase</fullName>
        <ecNumber evidence="6">1.-.-.-</ecNumber>
    </submittedName>
</protein>
<dbReference type="SUPFAM" id="SSF51679">
    <property type="entry name" value="Bacterial luciferase-like"/>
    <property type="match status" value="1"/>
</dbReference>
<dbReference type="RefSeq" id="WP_377851192.1">
    <property type="nucleotide sequence ID" value="NZ_JBHLZU010000007.1"/>
</dbReference>
<reference evidence="6 7" key="1">
    <citation type="submission" date="2024-09" db="EMBL/GenBank/DDBJ databases">
        <authorList>
            <person name="Sun Q."/>
            <person name="Mori K."/>
        </authorList>
    </citation>
    <scope>NUCLEOTIDE SEQUENCE [LARGE SCALE GENOMIC DNA]</scope>
    <source>
        <strain evidence="6 7">TBRC 7907</strain>
    </source>
</reference>
<comment type="caution">
    <text evidence="6">The sequence shown here is derived from an EMBL/GenBank/DDBJ whole genome shotgun (WGS) entry which is preliminary data.</text>
</comment>
<dbReference type="GO" id="GO:0016491">
    <property type="term" value="F:oxidoreductase activity"/>
    <property type="evidence" value="ECO:0007669"/>
    <property type="project" value="UniProtKB-KW"/>
</dbReference>
<dbReference type="Proteomes" id="UP001589693">
    <property type="component" value="Unassembled WGS sequence"/>
</dbReference>
<evidence type="ECO:0000313" key="6">
    <source>
        <dbReference type="EMBL" id="MFB9904031.1"/>
    </source>
</evidence>
<dbReference type="PANTHER" id="PTHR42847:SF4">
    <property type="entry name" value="ALKANESULFONATE MONOOXYGENASE-RELATED"/>
    <property type="match status" value="1"/>
</dbReference>
<dbReference type="EMBL" id="JBHLZU010000007">
    <property type="protein sequence ID" value="MFB9904031.1"/>
    <property type="molecule type" value="Genomic_DNA"/>
</dbReference>
<keyword evidence="2" id="KW-0288">FMN</keyword>
<evidence type="ECO:0000259" key="5">
    <source>
        <dbReference type="Pfam" id="PF00296"/>
    </source>
</evidence>
<organism evidence="6 7">
    <name type="scientific">Allokutzneria oryzae</name>
    <dbReference type="NCBI Taxonomy" id="1378989"/>
    <lineage>
        <taxon>Bacteria</taxon>
        <taxon>Bacillati</taxon>
        <taxon>Actinomycetota</taxon>
        <taxon>Actinomycetes</taxon>
        <taxon>Pseudonocardiales</taxon>
        <taxon>Pseudonocardiaceae</taxon>
        <taxon>Allokutzneria</taxon>
    </lineage>
</organism>
<dbReference type="Pfam" id="PF00296">
    <property type="entry name" value="Bac_luciferase"/>
    <property type="match status" value="1"/>
</dbReference>
<keyword evidence="4" id="KW-0503">Monooxygenase</keyword>